<dbReference type="PROSITE" id="PS50005">
    <property type="entry name" value="TPR"/>
    <property type="match status" value="1"/>
</dbReference>
<evidence type="ECO:0000313" key="7">
    <source>
        <dbReference type="Proteomes" id="UP001163823"/>
    </source>
</evidence>
<accession>A0AAD7VNB9</accession>
<feature type="compositionally biased region" description="Basic and acidic residues" evidence="4">
    <location>
        <begin position="1371"/>
        <end position="1384"/>
    </location>
</feature>
<name>A0AAD7VNB9_QUISA</name>
<dbReference type="FunFam" id="1.25.40.10:FF:000230">
    <property type="entry name" value="Clustered mitochondria protein homolog"/>
    <property type="match status" value="1"/>
</dbReference>
<comment type="caution">
    <text evidence="6">The sequence shown here is derived from an EMBL/GenBank/DDBJ whole genome shotgun (WGS) entry which is preliminary data.</text>
</comment>
<sequence>MAGKSNKGRSKKGSHNASNYSERPASSDVPVKDISSACEPSQANVSDVPAVKGPETTSSNLDVKEPESENAATQLKQGDLQLFPVPVKTQSGEKLELQLNPGDSVMDIRQFLLDAPETCFITCYDLLLHTNNGSAYHLEDHNEISEVADITTGGCSLEMVPALYDDRSIRAHVRRTRELLSLSALHASLSTSLALQNEMAQNKAASSGDTPKTEVPELDGLGYMEDVSGSLGNLLTSSSKEIKCVESIVFSSFNHPPSYRKLVGDLIYLDVITLEGNKFCITGTTKVFYVNSSTGNILDPRPSKTTSEATTLVALLQKISSKFKKAFRENLERRTSAHPFENVQSLLPPNLWLGLYPVPDHTRDSARAEDALTLSFGSELIGMQRDWNEELQSCREFPHTTPQESVLRDRALYKVTSDFVDAAISGAIGVISRCIPPINPTDPECFHMYVHNSIFFSFAIDADLELVTKKRVDSSSKIGNRSAVQTSSEKAPYSSSDGDSGIPNGEKIDGSGSYDHSNVMERTSDIPAETQLAENEQATYATANNDLKGTKAYQEADVPGLYNLAMAIIDYRGHRVVAQSVLPGILQGDKSDSLLYGSVDNGKKICWKEEFHSKVLEAAKRLHLKEHSVLDGSGNVFKLAAPVECKGIVGSDDRHYLLDLMRVTPRDANYTGPGSRFCILRPELIAAFCQAQAAETSKCNNSSSQTVANVTADSQQVAAVDRQDSTKEEITEGINELTSTSSESPESYKEILFNPNVFTEFKLSGSDKEIAADEENVRKVSLYLTDVVLPKFIQDLCTLEVSPMDGQTLTEALHAHGINVRYLGKVAEGTKHLPHLWDLCTNEIVVRSAKHVLKDVLRDTEDHDLALALSHFLNCLFGSCQALGAKLTANGIQSRNSKKDHAGNHTSGKLSRGQERWKGRAASSKKIQPSYINMSSDALWSDIQEFTRLKYKFDLPENARSHVKKVSVMRNLCQKVGITIAARKYDLSSTTPFQTSDVLDLRPVVKHSVPVCSEAKELVETGKLQLAEGMLSEAYTLFSEAFSILQQVTGPMHREVANCCRYLAMVLYHAGDMAGAIMQQHKELIINERCLGLDHPDTAHSYGNMALFYHGLNQTELALRHMSRALLLLSLSSGPDHPDVAATFINVAMMYQDIGKMDTALRYLQEALKKNERLLGEEHIQTAVCYHALAIACNCMGAFKLSHQHEKKTYDILVKQLGEDDSRTRDSLNWMKTFKMRELQMNAQKQKGQALNAASAQKAIDILKAHPDLIHAFQAASVSGGSGSSGASVNKSLNASIIGESIPRGKGNDERAARAAAEVRKKAAARGLLIRPHGVPVQALPPLTQLLNIINSGMTPDTVENGEANGVNGEAHGHPSLDPVDAKQDQSVPAQDQAPAGLGKGLASLDSKKQKSKLKHSA</sequence>
<gene>
    <name evidence="6" type="ORF">O6P43_001328</name>
</gene>
<dbReference type="SUPFAM" id="SSF48452">
    <property type="entry name" value="TPR-like"/>
    <property type="match status" value="1"/>
</dbReference>
<feature type="compositionally biased region" description="Polar residues" evidence="4">
    <location>
        <begin position="477"/>
        <end position="498"/>
    </location>
</feature>
<dbReference type="InterPro" id="IPR007967">
    <property type="entry name" value="GSKIP_dom"/>
</dbReference>
<proteinExistence type="inferred from homology"/>
<keyword evidence="7" id="KW-1185">Reference proteome</keyword>
<feature type="domain" description="Clu" evidence="5">
    <location>
        <begin position="359"/>
        <end position="671"/>
    </location>
</feature>
<dbReference type="GO" id="GO:0003723">
    <property type="term" value="F:RNA binding"/>
    <property type="evidence" value="ECO:0007669"/>
    <property type="project" value="UniProtKB-KW"/>
</dbReference>
<feature type="repeat" description="TPR" evidence="3">
    <location>
        <begin position="1141"/>
        <end position="1174"/>
    </location>
</feature>
<organism evidence="6 7">
    <name type="scientific">Quillaja saponaria</name>
    <name type="common">Soap bark tree</name>
    <dbReference type="NCBI Taxonomy" id="32244"/>
    <lineage>
        <taxon>Eukaryota</taxon>
        <taxon>Viridiplantae</taxon>
        <taxon>Streptophyta</taxon>
        <taxon>Embryophyta</taxon>
        <taxon>Tracheophyta</taxon>
        <taxon>Spermatophyta</taxon>
        <taxon>Magnoliopsida</taxon>
        <taxon>eudicotyledons</taxon>
        <taxon>Gunneridae</taxon>
        <taxon>Pentapetalae</taxon>
        <taxon>rosids</taxon>
        <taxon>fabids</taxon>
        <taxon>Fabales</taxon>
        <taxon>Quillajaceae</taxon>
        <taxon>Quillaja</taxon>
    </lineage>
</organism>
<dbReference type="GO" id="GO:0007005">
    <property type="term" value="P:mitochondrion organization"/>
    <property type="evidence" value="ECO:0007669"/>
    <property type="project" value="UniProtKB-UniRule"/>
</dbReference>
<evidence type="ECO:0000313" key="6">
    <source>
        <dbReference type="EMBL" id="KAJ7982177.1"/>
    </source>
</evidence>
<dbReference type="EMBL" id="JARAOO010000001">
    <property type="protein sequence ID" value="KAJ7982177.1"/>
    <property type="molecule type" value="Genomic_DNA"/>
</dbReference>
<keyword evidence="1 2" id="KW-0963">Cytoplasm</keyword>
<dbReference type="InterPro" id="IPR019734">
    <property type="entry name" value="TPR_rpt"/>
</dbReference>
<dbReference type="KEGG" id="qsa:O6P43_001328"/>
<dbReference type="SMART" id="SM00028">
    <property type="entry name" value="TPR"/>
    <property type="match status" value="3"/>
</dbReference>
<comment type="similarity">
    <text evidence="2">Belongs to the CLU family.</text>
</comment>
<dbReference type="Gene3D" id="1.25.40.10">
    <property type="entry name" value="Tetratricopeptide repeat domain"/>
    <property type="match status" value="1"/>
</dbReference>
<dbReference type="PANTHER" id="PTHR12601:SF6">
    <property type="entry name" value="CLUSTERED MITOCHONDRIA PROTEIN HOMOLOG"/>
    <property type="match status" value="1"/>
</dbReference>
<protein>
    <recommendedName>
        <fullName evidence="2">Clustered mitochondria protein homolog</fullName>
    </recommendedName>
</protein>
<dbReference type="InterPro" id="IPR025697">
    <property type="entry name" value="CLU_dom"/>
</dbReference>
<keyword evidence="2" id="KW-0694">RNA-binding</keyword>
<dbReference type="FunFam" id="3.30.2280.10:FF:000002">
    <property type="entry name" value="Clustered mitochondria protein homolog"/>
    <property type="match status" value="1"/>
</dbReference>
<dbReference type="Pfam" id="PF13424">
    <property type="entry name" value="TPR_12"/>
    <property type="match status" value="2"/>
</dbReference>
<evidence type="ECO:0000259" key="5">
    <source>
        <dbReference type="PROSITE" id="PS51823"/>
    </source>
</evidence>
<dbReference type="Pfam" id="PF05303">
    <property type="entry name" value="GSKIP_dom"/>
    <property type="match status" value="1"/>
</dbReference>
<evidence type="ECO:0000256" key="1">
    <source>
        <dbReference type="ARBA" id="ARBA00022490"/>
    </source>
</evidence>
<dbReference type="InterPro" id="IPR011990">
    <property type="entry name" value="TPR-like_helical_dom_sf"/>
</dbReference>
<dbReference type="HAMAP" id="MF_03013">
    <property type="entry name" value="CLU"/>
    <property type="match status" value="1"/>
</dbReference>
<dbReference type="Pfam" id="PF13236">
    <property type="entry name" value="CLU"/>
    <property type="match status" value="1"/>
</dbReference>
<comment type="subcellular location">
    <subcellularLocation>
        <location evidence="2">Cytoplasm</location>
    </subcellularLocation>
</comment>
<dbReference type="InterPro" id="IPR033646">
    <property type="entry name" value="CLU-central"/>
</dbReference>
<keyword evidence="3" id="KW-0802">TPR repeat</keyword>
<dbReference type="PANTHER" id="PTHR12601">
    <property type="entry name" value="EUKARYOTIC TRANSLATION INITIATION FACTOR 3 SUBUNIT EIF-3"/>
    <property type="match status" value="1"/>
</dbReference>
<dbReference type="InterPro" id="IPR028275">
    <property type="entry name" value="CLU_N"/>
</dbReference>
<dbReference type="Pfam" id="PF12807">
    <property type="entry name" value="eIF3_p135"/>
    <property type="match status" value="1"/>
</dbReference>
<feature type="region of interest" description="Disordered" evidence="4">
    <location>
        <begin position="477"/>
        <end position="519"/>
    </location>
</feature>
<dbReference type="InterPro" id="IPR023231">
    <property type="entry name" value="GSKIP_dom_sf"/>
</dbReference>
<dbReference type="Pfam" id="PF15044">
    <property type="entry name" value="CLU_N"/>
    <property type="match status" value="1"/>
</dbReference>
<dbReference type="Proteomes" id="UP001163823">
    <property type="component" value="Chromosome 1"/>
</dbReference>
<feature type="region of interest" description="Disordered" evidence="4">
    <location>
        <begin position="894"/>
        <end position="924"/>
    </location>
</feature>
<dbReference type="SUPFAM" id="SSF103107">
    <property type="entry name" value="Hypothetical protein c14orf129, hspc210"/>
    <property type="match status" value="1"/>
</dbReference>
<feature type="region of interest" description="Disordered" evidence="4">
    <location>
        <begin position="1357"/>
        <end position="1418"/>
    </location>
</feature>
<reference evidence="6 7" key="1">
    <citation type="journal article" date="2023" name="Science">
        <title>Elucidation of the pathway for biosynthesis of saponin adjuvants from the soapbark tree.</title>
        <authorList>
            <person name="Reed J."/>
            <person name="Orme A."/>
            <person name="El-Demerdash A."/>
            <person name="Owen C."/>
            <person name="Martin L.B.B."/>
            <person name="Misra R.C."/>
            <person name="Kikuchi S."/>
            <person name="Rejzek M."/>
            <person name="Martin A.C."/>
            <person name="Harkess A."/>
            <person name="Leebens-Mack J."/>
            <person name="Louveau T."/>
            <person name="Stephenson M.J."/>
            <person name="Osbourn A."/>
        </authorList>
    </citation>
    <scope>NUCLEOTIDE SEQUENCE [LARGE SCALE GENOMIC DNA]</scope>
    <source>
        <strain evidence="6">S10</strain>
    </source>
</reference>
<evidence type="ECO:0000256" key="2">
    <source>
        <dbReference type="HAMAP-Rule" id="MF_03013"/>
    </source>
</evidence>
<feature type="region of interest" description="Disordered" evidence="4">
    <location>
        <begin position="1"/>
        <end position="72"/>
    </location>
</feature>
<dbReference type="InterPro" id="IPR027523">
    <property type="entry name" value="CLU_prot"/>
</dbReference>
<comment type="function">
    <text evidence="2">mRNA-binding protein involved in proper cytoplasmic distribution of mitochondria.</text>
</comment>
<feature type="compositionally biased region" description="Basic residues" evidence="4">
    <location>
        <begin position="1"/>
        <end position="14"/>
    </location>
</feature>
<dbReference type="CDD" id="cd15466">
    <property type="entry name" value="CLU-central"/>
    <property type="match status" value="1"/>
</dbReference>
<evidence type="ECO:0000256" key="4">
    <source>
        <dbReference type="SAM" id="MobiDB-lite"/>
    </source>
</evidence>
<dbReference type="Gene3D" id="3.30.2280.10">
    <property type="entry name" value="Hypothetical protein (hspc210)"/>
    <property type="match status" value="1"/>
</dbReference>
<evidence type="ECO:0000256" key="3">
    <source>
        <dbReference type="PROSITE-ProRule" id="PRU00339"/>
    </source>
</evidence>
<dbReference type="PROSITE" id="PS51823">
    <property type="entry name" value="CLU"/>
    <property type="match status" value="1"/>
</dbReference>
<dbReference type="GO" id="GO:0005737">
    <property type="term" value="C:cytoplasm"/>
    <property type="evidence" value="ECO:0007669"/>
    <property type="project" value="UniProtKB-SubCell"/>
</dbReference>